<sequence length="225" mass="25327">MKKGKRIFTGAEQALEPTIESYMDKPLIHAGGGIILVKDLNHRFVASNAVFSRFSGVHPHKLQGLNDFDMPWADRRDIYTNHENAILSGERYNVLEPLPGVIKAFLHTSKEIIYDANGYPAGTLATAIIMNGVFDFSNIAGTSKLMRVSPYQGVNLTANEAKILFFVLKGVKRKQVSDVMNITPANYDYYLRNIKFKFHAGSIVNLIEICIERGYHENFPFQMVV</sequence>
<dbReference type="Proteomes" id="UP000320710">
    <property type="component" value="Unassembled WGS sequence"/>
</dbReference>
<evidence type="ECO:0000256" key="1">
    <source>
        <dbReference type="ARBA" id="ARBA00023125"/>
    </source>
</evidence>
<dbReference type="GO" id="GO:0006355">
    <property type="term" value="P:regulation of DNA-templated transcription"/>
    <property type="evidence" value="ECO:0007669"/>
    <property type="project" value="InterPro"/>
</dbReference>
<dbReference type="EMBL" id="VFMJ01000001">
    <property type="protein sequence ID" value="TQI86436.1"/>
    <property type="molecule type" value="Genomic_DNA"/>
</dbReference>
<feature type="domain" description="HTH luxR-type" evidence="2">
    <location>
        <begin position="155"/>
        <end position="208"/>
    </location>
</feature>
<gene>
    <name evidence="3" type="ORF">FHU12_4055</name>
</gene>
<keyword evidence="1 3" id="KW-0238">DNA-binding</keyword>
<evidence type="ECO:0000259" key="2">
    <source>
        <dbReference type="Pfam" id="PF00196"/>
    </source>
</evidence>
<accession>A0AA46K888</accession>
<dbReference type="InterPro" id="IPR036388">
    <property type="entry name" value="WH-like_DNA-bd_sf"/>
</dbReference>
<dbReference type="InterPro" id="IPR035965">
    <property type="entry name" value="PAS-like_dom_sf"/>
</dbReference>
<proteinExistence type="predicted"/>
<reference evidence="3 4" key="2">
    <citation type="submission" date="2019-07" db="EMBL/GenBank/DDBJ databases">
        <title>Investigation of anaerobic lignin degradation for improved lignocellulosic biofuels.</title>
        <authorList>
            <person name="Deangelis K.PhD."/>
        </authorList>
    </citation>
    <scope>NUCLEOTIDE SEQUENCE [LARGE SCALE GENOMIC DNA]</scope>
    <source>
        <strain evidence="3 4">106R</strain>
    </source>
</reference>
<dbReference type="Pfam" id="PF00196">
    <property type="entry name" value="GerE"/>
    <property type="match status" value="1"/>
</dbReference>
<reference evidence="3 4" key="1">
    <citation type="submission" date="2019-06" db="EMBL/GenBank/DDBJ databases">
        <authorList>
            <person name="Deangelis K."/>
            <person name="Huntemann M."/>
            <person name="Clum A."/>
            <person name="Pillay M."/>
            <person name="Palaniappan K."/>
            <person name="Varghese N."/>
            <person name="Mikhailova N."/>
            <person name="Stamatis D."/>
            <person name="Reddy T."/>
            <person name="Daum C."/>
            <person name="Shapiro N."/>
            <person name="Ivanova N."/>
            <person name="Kyrpides N."/>
            <person name="Woyke T."/>
        </authorList>
    </citation>
    <scope>NUCLEOTIDE SEQUENCE [LARGE SCALE GENOMIC DNA]</scope>
    <source>
        <strain evidence="3 4">106R</strain>
    </source>
</reference>
<dbReference type="SUPFAM" id="SSF46894">
    <property type="entry name" value="C-terminal effector domain of the bipartite response regulators"/>
    <property type="match status" value="1"/>
</dbReference>
<dbReference type="AlphaFoldDB" id="A0AA46K888"/>
<evidence type="ECO:0000313" key="3">
    <source>
        <dbReference type="EMBL" id="TQI86436.1"/>
    </source>
</evidence>
<dbReference type="InterPro" id="IPR016032">
    <property type="entry name" value="Sig_transdc_resp-reg_C-effctor"/>
</dbReference>
<comment type="caution">
    <text evidence="3">The sequence shown here is derived from an EMBL/GenBank/DDBJ whole genome shotgun (WGS) entry which is preliminary data.</text>
</comment>
<protein>
    <submittedName>
        <fullName evidence="3">DNA-binding CsgD family transcriptional regulator</fullName>
    </submittedName>
</protein>
<dbReference type="RefSeq" id="WP_141971372.1">
    <property type="nucleotide sequence ID" value="NZ_JBQPIZ010000014.1"/>
</dbReference>
<dbReference type="InterPro" id="IPR000792">
    <property type="entry name" value="Tscrpt_reg_LuxR_C"/>
</dbReference>
<evidence type="ECO:0000313" key="4">
    <source>
        <dbReference type="Proteomes" id="UP000320710"/>
    </source>
</evidence>
<organism evidence="3 4">
    <name type="scientific">Serratia marcescens</name>
    <dbReference type="NCBI Taxonomy" id="615"/>
    <lineage>
        <taxon>Bacteria</taxon>
        <taxon>Pseudomonadati</taxon>
        <taxon>Pseudomonadota</taxon>
        <taxon>Gammaproteobacteria</taxon>
        <taxon>Enterobacterales</taxon>
        <taxon>Yersiniaceae</taxon>
        <taxon>Serratia</taxon>
    </lineage>
</organism>
<dbReference type="SUPFAM" id="SSF55785">
    <property type="entry name" value="PYP-like sensor domain (PAS domain)"/>
    <property type="match status" value="1"/>
</dbReference>
<dbReference type="GO" id="GO:0003677">
    <property type="term" value="F:DNA binding"/>
    <property type="evidence" value="ECO:0007669"/>
    <property type="project" value="UniProtKB-KW"/>
</dbReference>
<dbReference type="Gene3D" id="1.10.10.10">
    <property type="entry name" value="Winged helix-like DNA-binding domain superfamily/Winged helix DNA-binding domain"/>
    <property type="match status" value="1"/>
</dbReference>
<name>A0AA46K888_SERMA</name>